<dbReference type="SUPFAM" id="SSF53756">
    <property type="entry name" value="UDP-Glycosyltransferase/glycogen phosphorylase"/>
    <property type="match status" value="1"/>
</dbReference>
<dbReference type="Gene3D" id="3.40.50.2000">
    <property type="entry name" value="Glycogen Phosphorylase B"/>
    <property type="match status" value="1"/>
</dbReference>
<protein>
    <submittedName>
        <fullName evidence="1">Glycosyltransferase family 4 protein</fullName>
    </submittedName>
</protein>
<dbReference type="Pfam" id="PF13692">
    <property type="entry name" value="Glyco_trans_1_4"/>
    <property type="match status" value="1"/>
</dbReference>
<accession>A0ABX7Q7I7</accession>
<dbReference type="CDD" id="cd03801">
    <property type="entry name" value="GT4_PimA-like"/>
    <property type="match status" value="1"/>
</dbReference>
<name>A0ABX7Q7I7_9BACT</name>
<dbReference type="PANTHER" id="PTHR12526:SF630">
    <property type="entry name" value="GLYCOSYLTRANSFERASE"/>
    <property type="match status" value="1"/>
</dbReference>
<dbReference type="PANTHER" id="PTHR12526">
    <property type="entry name" value="GLYCOSYLTRANSFERASE"/>
    <property type="match status" value="1"/>
</dbReference>
<evidence type="ECO:0000313" key="1">
    <source>
        <dbReference type="EMBL" id="QSV46801.1"/>
    </source>
</evidence>
<dbReference type="RefSeq" id="WP_207164579.1">
    <property type="nucleotide sequence ID" value="NZ_CP071382.1"/>
</dbReference>
<organism evidence="1 2">
    <name type="scientific">Geobacter benzoatilyticus</name>
    <dbReference type="NCBI Taxonomy" id="2815309"/>
    <lineage>
        <taxon>Bacteria</taxon>
        <taxon>Pseudomonadati</taxon>
        <taxon>Thermodesulfobacteriota</taxon>
        <taxon>Desulfuromonadia</taxon>
        <taxon>Geobacterales</taxon>
        <taxon>Geobacteraceae</taxon>
        <taxon>Geobacter</taxon>
    </lineage>
</organism>
<proteinExistence type="predicted"/>
<reference evidence="1 2" key="1">
    <citation type="submission" date="2021-03" db="EMBL/GenBank/DDBJ databases">
        <title>Geobacter metallireducens gen. nov. sp. nov., a microorganism capable of coupling the complete oxidation of organic compounds to the reduction of iron and other metals.</title>
        <authorList>
            <person name="Li Y."/>
        </authorList>
    </citation>
    <scope>NUCLEOTIDE SEQUENCE [LARGE SCALE GENOMIC DNA]</scope>
    <source>
        <strain evidence="1 2">Jerry-YX</strain>
    </source>
</reference>
<gene>
    <name evidence="1" type="ORF">JZM60_05900</name>
</gene>
<sequence>MLKVLFVFKKQQLGSSRIRVLNLLPELLTNGIDAEALPWPTTFSAKTGLLTRLPSYDVVILQKKLLPLIDLLLLRKLAKRLIFDFDDAIFIRNDRAGDPSCKVRRSRFARTVACADLVIAGNPFLADEALRYTKQVTILPSAVEITGVPAKKWNIDTKPHVIGWVGYGHNLHHLSAIGEPLRRLAKEYPLELRVVSNCNLQLDGVKVTNIPWSLEGQATEIADFDIGVMPLPKNRYTEGKCSYKALQYMAAGVPVVATNWGYNNYVIEDRETGLLADNNEQFYDKLKLLIESPKLAKHIGDMGRAQIEREFSIEVVGTKLVSRLVSRIS</sequence>
<dbReference type="Proteomes" id="UP000663651">
    <property type="component" value="Chromosome"/>
</dbReference>
<evidence type="ECO:0000313" key="2">
    <source>
        <dbReference type="Proteomes" id="UP000663651"/>
    </source>
</evidence>
<dbReference type="EMBL" id="CP071382">
    <property type="protein sequence ID" value="QSV46801.1"/>
    <property type="molecule type" value="Genomic_DNA"/>
</dbReference>
<keyword evidence="2" id="KW-1185">Reference proteome</keyword>